<keyword evidence="5" id="KW-0456">Lyase</keyword>
<organism evidence="6 7">
    <name type="scientific">Mycena sanguinolenta</name>
    <dbReference type="NCBI Taxonomy" id="230812"/>
    <lineage>
        <taxon>Eukaryota</taxon>
        <taxon>Fungi</taxon>
        <taxon>Dikarya</taxon>
        <taxon>Basidiomycota</taxon>
        <taxon>Agaricomycotina</taxon>
        <taxon>Agaricomycetes</taxon>
        <taxon>Agaricomycetidae</taxon>
        <taxon>Agaricales</taxon>
        <taxon>Marasmiineae</taxon>
        <taxon>Mycenaceae</taxon>
        <taxon>Mycena</taxon>
    </lineage>
</organism>
<dbReference type="InterPro" id="IPR036874">
    <property type="entry name" value="Carbonic_anhydrase_sf"/>
</dbReference>
<protein>
    <recommendedName>
        <fullName evidence="5">Carbonic anhydrase</fullName>
        <ecNumber evidence="5">4.2.1.1</ecNumber>
    </recommendedName>
    <alternativeName>
        <fullName evidence="5">Carbonate dehydratase</fullName>
    </alternativeName>
</protein>
<feature type="binding site" evidence="4">
    <location>
        <position position="34"/>
    </location>
    <ligand>
        <name>Zn(2+)</name>
        <dbReference type="ChEBI" id="CHEBI:29105"/>
    </ligand>
</feature>
<comment type="catalytic activity">
    <reaction evidence="5">
        <text>hydrogencarbonate + H(+) = CO2 + H2O</text>
        <dbReference type="Rhea" id="RHEA:10748"/>
        <dbReference type="ChEBI" id="CHEBI:15377"/>
        <dbReference type="ChEBI" id="CHEBI:15378"/>
        <dbReference type="ChEBI" id="CHEBI:16526"/>
        <dbReference type="ChEBI" id="CHEBI:17544"/>
        <dbReference type="EC" id="4.2.1.1"/>
    </reaction>
</comment>
<feature type="binding site" evidence="4">
    <location>
        <position position="90"/>
    </location>
    <ligand>
        <name>Zn(2+)</name>
        <dbReference type="ChEBI" id="CHEBI:29105"/>
    </ligand>
</feature>
<comment type="similarity">
    <text evidence="1 5">Belongs to the beta-class carbonic anhydrase family.</text>
</comment>
<reference evidence="6" key="1">
    <citation type="submission" date="2020-05" db="EMBL/GenBank/DDBJ databases">
        <title>Mycena genomes resolve the evolution of fungal bioluminescence.</title>
        <authorList>
            <person name="Tsai I.J."/>
        </authorList>
    </citation>
    <scope>NUCLEOTIDE SEQUENCE</scope>
    <source>
        <strain evidence="6">160909Yilan</strain>
    </source>
</reference>
<dbReference type="PANTHER" id="PTHR43175">
    <property type="entry name" value="CARBONIC ANHYDRASE"/>
    <property type="match status" value="1"/>
</dbReference>
<evidence type="ECO:0000256" key="3">
    <source>
        <dbReference type="ARBA" id="ARBA00022833"/>
    </source>
</evidence>
<gene>
    <name evidence="6" type="ORF">MSAN_00789800</name>
</gene>
<dbReference type="Pfam" id="PF00484">
    <property type="entry name" value="Pro_CA"/>
    <property type="match status" value="1"/>
</dbReference>
<dbReference type="Gene3D" id="3.40.1050.10">
    <property type="entry name" value="Carbonic anhydrase"/>
    <property type="match status" value="1"/>
</dbReference>
<dbReference type="CDD" id="cd03379">
    <property type="entry name" value="beta_CA_cladeD"/>
    <property type="match status" value="1"/>
</dbReference>
<dbReference type="OrthoDB" id="10248475at2759"/>
<proteinExistence type="inferred from homology"/>
<name>A0A8H6YUA3_9AGAR</name>
<feature type="binding site" evidence="4">
    <location>
        <position position="36"/>
    </location>
    <ligand>
        <name>Zn(2+)</name>
        <dbReference type="ChEBI" id="CHEBI:29105"/>
    </ligand>
</feature>
<dbReference type="PANTHER" id="PTHR43175:SF3">
    <property type="entry name" value="CARBON DISULFIDE HYDROLASE"/>
    <property type="match status" value="1"/>
</dbReference>
<dbReference type="GO" id="GO:0004089">
    <property type="term" value="F:carbonate dehydratase activity"/>
    <property type="evidence" value="ECO:0007669"/>
    <property type="project" value="UniProtKB-UniRule"/>
</dbReference>
<feature type="binding site" evidence="4">
    <location>
        <position position="87"/>
    </location>
    <ligand>
        <name>Zn(2+)</name>
        <dbReference type="ChEBI" id="CHEBI:29105"/>
    </ligand>
</feature>
<dbReference type="InterPro" id="IPR001765">
    <property type="entry name" value="Carbonic_anhydrase"/>
</dbReference>
<evidence type="ECO:0000256" key="4">
    <source>
        <dbReference type="PIRSR" id="PIRSR601765-1"/>
    </source>
</evidence>
<dbReference type="AlphaFoldDB" id="A0A8H6YUA3"/>
<dbReference type="Proteomes" id="UP000623467">
    <property type="component" value="Unassembled WGS sequence"/>
</dbReference>
<evidence type="ECO:0000313" key="7">
    <source>
        <dbReference type="Proteomes" id="UP000623467"/>
    </source>
</evidence>
<dbReference type="SMART" id="SM00947">
    <property type="entry name" value="Pro_CA"/>
    <property type="match status" value="1"/>
</dbReference>
<keyword evidence="2 4" id="KW-0479">Metal-binding</keyword>
<comment type="caution">
    <text evidence="6">The sequence shown here is derived from an EMBL/GenBank/DDBJ whole genome shotgun (WGS) entry which is preliminary data.</text>
</comment>
<keyword evidence="3 4" id="KW-0862">Zinc</keyword>
<sequence>MNPDLLQANEKYAANFASLKPDMGRFRNMMIIACCDPRVDPYDLLGLKNGEALIIRNAGGSAVDAVRSIMVPQHSFGVTGEIAVIHHTDCGMTKVTTDQMRELVKKANPARDDVAATVDSMDFYHILNIEEAVKNDVKFLSENPLLLKGTKLSGWVHDLETGKISKVVESAVSA</sequence>
<evidence type="ECO:0000256" key="5">
    <source>
        <dbReference type="RuleBase" id="RU003956"/>
    </source>
</evidence>
<comment type="function">
    <text evidence="5">Reversible hydration of carbon dioxide.</text>
</comment>
<dbReference type="EC" id="4.2.1.1" evidence="5"/>
<dbReference type="SUPFAM" id="SSF53056">
    <property type="entry name" value="beta-carbonic anhydrase, cab"/>
    <property type="match status" value="1"/>
</dbReference>
<evidence type="ECO:0000256" key="2">
    <source>
        <dbReference type="ARBA" id="ARBA00022723"/>
    </source>
</evidence>
<keyword evidence="7" id="KW-1185">Reference proteome</keyword>
<comment type="cofactor">
    <cofactor evidence="4">
        <name>Zn(2+)</name>
        <dbReference type="ChEBI" id="CHEBI:29105"/>
    </cofactor>
    <text evidence="4">Binds 1 zinc ion per subunit.</text>
</comment>
<dbReference type="EMBL" id="JACAZH010000005">
    <property type="protein sequence ID" value="KAF7367278.1"/>
    <property type="molecule type" value="Genomic_DNA"/>
</dbReference>
<accession>A0A8H6YUA3</accession>
<evidence type="ECO:0000313" key="6">
    <source>
        <dbReference type="EMBL" id="KAF7367278.1"/>
    </source>
</evidence>
<dbReference type="GO" id="GO:0008270">
    <property type="term" value="F:zinc ion binding"/>
    <property type="evidence" value="ECO:0007669"/>
    <property type="project" value="UniProtKB-UniRule"/>
</dbReference>
<evidence type="ECO:0000256" key="1">
    <source>
        <dbReference type="ARBA" id="ARBA00006217"/>
    </source>
</evidence>